<sequence length="166" mass="19186">MQIFQYLGQAFWYLLFIVFIGYFSMSPAYTFMEPDQALIKLAFNHSGKLKLPCREFTAEEQAAKPKHMRIKFDCPRERSPVYVVMKIDGKLIFEKTISPSGFAKDLSSPLYERISLKTGQYHLYLGMRDHVDTEGLDYEFDGPVTLAASQILVIGFDSEHNEFTFQ</sequence>
<evidence type="ECO:0000256" key="1">
    <source>
        <dbReference type="SAM" id="Phobius"/>
    </source>
</evidence>
<feature type="transmembrane region" description="Helical" evidence="1">
    <location>
        <begin position="12"/>
        <end position="32"/>
    </location>
</feature>
<keyword evidence="1" id="KW-0812">Transmembrane</keyword>
<protein>
    <submittedName>
        <fullName evidence="2">Uncharacterized protein</fullName>
    </submittedName>
</protein>
<keyword evidence="1" id="KW-1133">Transmembrane helix</keyword>
<evidence type="ECO:0000313" key="2">
    <source>
        <dbReference type="EMBL" id="VAX04174.1"/>
    </source>
</evidence>
<name>A0A3B1AWH4_9ZZZZ</name>
<dbReference type="EMBL" id="UOFU01000368">
    <property type="protein sequence ID" value="VAX04174.1"/>
    <property type="molecule type" value="Genomic_DNA"/>
</dbReference>
<proteinExistence type="predicted"/>
<keyword evidence="1" id="KW-0472">Membrane</keyword>
<accession>A0A3B1AWH4</accession>
<reference evidence="2" key="1">
    <citation type="submission" date="2018-06" db="EMBL/GenBank/DDBJ databases">
        <authorList>
            <person name="Zhirakovskaya E."/>
        </authorList>
    </citation>
    <scope>NUCLEOTIDE SEQUENCE</scope>
</reference>
<organism evidence="2">
    <name type="scientific">hydrothermal vent metagenome</name>
    <dbReference type="NCBI Taxonomy" id="652676"/>
    <lineage>
        <taxon>unclassified sequences</taxon>
        <taxon>metagenomes</taxon>
        <taxon>ecological metagenomes</taxon>
    </lineage>
</organism>
<dbReference type="AlphaFoldDB" id="A0A3B1AWH4"/>
<gene>
    <name evidence="2" type="ORF">MNBD_GAMMA20-2126</name>
</gene>